<evidence type="ECO:0000313" key="3">
    <source>
        <dbReference type="Proteomes" id="UP001501461"/>
    </source>
</evidence>
<evidence type="ECO:0000313" key="2">
    <source>
        <dbReference type="EMBL" id="GAA2035987.1"/>
    </source>
</evidence>
<proteinExistence type="predicted"/>
<protein>
    <recommendedName>
        <fullName evidence="1">Integrase catalytic domain-containing protein</fullName>
    </recommendedName>
</protein>
<evidence type="ECO:0000259" key="1">
    <source>
        <dbReference type="Pfam" id="PF00665"/>
    </source>
</evidence>
<dbReference type="Proteomes" id="UP001501461">
    <property type="component" value="Unassembled WGS sequence"/>
</dbReference>
<gene>
    <name evidence="2" type="ORF">GCM10009720_15660</name>
</gene>
<reference evidence="3" key="1">
    <citation type="journal article" date="2019" name="Int. J. Syst. Evol. Microbiol.">
        <title>The Global Catalogue of Microorganisms (GCM) 10K type strain sequencing project: providing services to taxonomists for standard genome sequencing and annotation.</title>
        <authorList>
            <consortium name="The Broad Institute Genomics Platform"/>
            <consortium name="The Broad Institute Genome Sequencing Center for Infectious Disease"/>
            <person name="Wu L."/>
            <person name="Ma J."/>
        </authorList>
    </citation>
    <scope>NUCLEOTIDE SEQUENCE [LARGE SCALE GENOMIC DNA]</scope>
    <source>
        <strain evidence="3">JCM 13595</strain>
    </source>
</reference>
<dbReference type="InterPro" id="IPR012337">
    <property type="entry name" value="RNaseH-like_sf"/>
</dbReference>
<feature type="domain" description="Integrase catalytic" evidence="1">
    <location>
        <begin position="4"/>
        <end position="65"/>
    </location>
</feature>
<dbReference type="Pfam" id="PF00665">
    <property type="entry name" value="rve"/>
    <property type="match status" value="1"/>
</dbReference>
<comment type="caution">
    <text evidence="2">The sequence shown here is derived from an EMBL/GenBank/DDBJ whole genome shotgun (WGS) entry which is preliminary data.</text>
</comment>
<sequence length="84" mass="9459">MTGIQAGQGWLYLATVIDLCTGMVIGWNTANHMRTDLCIGALQMARDQGYFHSDQVVYHTDRGAQGGFNWSWIPLRRWTLLNSA</sequence>
<dbReference type="InterPro" id="IPR001584">
    <property type="entry name" value="Integrase_cat-core"/>
</dbReference>
<name>A0ABP5G210_9MICC</name>
<dbReference type="PANTHER" id="PTHR46889:SF4">
    <property type="entry name" value="TRANSPOSASE INSO FOR INSERTION SEQUENCE ELEMENT IS911B-RELATED"/>
    <property type="match status" value="1"/>
</dbReference>
<accession>A0ABP5G210</accession>
<dbReference type="PANTHER" id="PTHR46889">
    <property type="entry name" value="TRANSPOSASE INSF FOR INSERTION SEQUENCE IS3B-RELATED"/>
    <property type="match status" value="1"/>
</dbReference>
<organism evidence="2 3">
    <name type="scientific">Yaniella flava</name>
    <dbReference type="NCBI Taxonomy" id="287930"/>
    <lineage>
        <taxon>Bacteria</taxon>
        <taxon>Bacillati</taxon>
        <taxon>Actinomycetota</taxon>
        <taxon>Actinomycetes</taxon>
        <taxon>Micrococcales</taxon>
        <taxon>Micrococcaceae</taxon>
        <taxon>Yaniella</taxon>
    </lineage>
</organism>
<keyword evidence="3" id="KW-1185">Reference proteome</keyword>
<dbReference type="RefSeq" id="WP_343957283.1">
    <property type="nucleotide sequence ID" value="NZ_BAAAMN010000027.1"/>
</dbReference>
<dbReference type="SUPFAM" id="SSF53098">
    <property type="entry name" value="Ribonuclease H-like"/>
    <property type="match status" value="1"/>
</dbReference>
<dbReference type="InterPro" id="IPR050900">
    <property type="entry name" value="Transposase_IS3/IS150/IS904"/>
</dbReference>
<dbReference type="EMBL" id="BAAAMN010000027">
    <property type="protein sequence ID" value="GAA2035987.1"/>
    <property type="molecule type" value="Genomic_DNA"/>
</dbReference>